<evidence type="ECO:0000256" key="3">
    <source>
        <dbReference type="ARBA" id="ARBA00022777"/>
    </source>
</evidence>
<feature type="compositionally biased region" description="Basic and acidic residues" evidence="5">
    <location>
        <begin position="106"/>
        <end position="140"/>
    </location>
</feature>
<keyword evidence="2" id="KW-0547">Nucleotide-binding</keyword>
<evidence type="ECO:0000256" key="1">
    <source>
        <dbReference type="ARBA" id="ARBA00022679"/>
    </source>
</evidence>
<name>A0ABD3Q348_9STRA</name>
<dbReference type="PANTHER" id="PTHR44329">
    <property type="entry name" value="SERINE/THREONINE-PROTEIN KINASE TNNI3K-RELATED"/>
    <property type="match status" value="1"/>
</dbReference>
<sequence length="812" mass="90525">MVPNPQPSPSADFNAKIIAGTVKPNHFVDLPVSMSRSSGNGLSMMNDRPRAPTAQEGADSHAANGHRSSAKEAKDGAHPPKPSRPYRRATAYTAQYTPSPHLVAKARHDDGLDEPTEKKSREERQRERMSVKEAQRKDDALLALQRQFEREAHAGGRAAVKRQGSREEGGVSGMRRASGEAQDRRRGHSEEERHPAVRGERQASRRNSSRGVYASYVEGGTTCYDTNQHASSHRAPSSPQVNSPRNRNLKSSSNKSSNQNNSSDSQELTEQQIAEYAGKRAMLRLEQEFSNAHNDTTSRNSSFHSATSGMSVNAYSSVMDPRKLSRVPQVSKSDLMIGEYLGRGNFCDVFEVEWALKNDVSRRSTESAGSDSLDDSSVGSDEHDEEVARRKLEYLSLLFSNDIRPEVIPSKKTGALDPDTPIVTSRNLRGSFSQIHTGFSLSSRNLRDPNVMALKCLRPAVRAQPRKFVIGAEDLAHETALLACLDHPNIIKLYGRAKGSFATAFQFGNSKVSCSSGSSNGRKKKERHMNDGYFIILDRLIATLDGRIEEWKEEYQGVSENLNLSDTLPPNVPPPESILLDHLAKRIKVAYSIASALEYLHAHHVVFRDLKPANVGFDCNDCVKMFDFGFATSIAPLLNEQIRSGREQTGYGPLTETCGTRRYMAPEVALKLGYGKEVDVYSFGMLLWEICAMEKPFDTIQTVEDFHDLVVLCGNRPPLNIDPFWTRSLKHLMSKCWSTDPLDRPDMAQVKSMLCVVLRDINVAAMKLKQLKLSKGKNDEESKNHIKAQPQYQQQYPAGLLNKWRRRHSTDT</sequence>
<dbReference type="InterPro" id="IPR051681">
    <property type="entry name" value="Ser/Thr_Kinases-Pseudokinases"/>
</dbReference>
<dbReference type="Pfam" id="PF00069">
    <property type="entry name" value="Pkinase"/>
    <property type="match status" value="1"/>
</dbReference>
<dbReference type="Gene3D" id="1.10.510.10">
    <property type="entry name" value="Transferase(Phosphotransferase) domain 1"/>
    <property type="match status" value="1"/>
</dbReference>
<proteinExistence type="predicted"/>
<feature type="region of interest" description="Disordered" evidence="5">
    <location>
        <begin position="224"/>
        <end position="269"/>
    </location>
</feature>
<keyword evidence="8" id="KW-1185">Reference proteome</keyword>
<feature type="compositionally biased region" description="Low complexity" evidence="5">
    <location>
        <begin position="367"/>
        <end position="379"/>
    </location>
</feature>
<feature type="compositionally biased region" description="Polar residues" evidence="5">
    <location>
        <begin position="34"/>
        <end position="43"/>
    </location>
</feature>
<dbReference type="Proteomes" id="UP001516023">
    <property type="component" value="Unassembled WGS sequence"/>
</dbReference>
<dbReference type="SUPFAM" id="SSF56112">
    <property type="entry name" value="Protein kinase-like (PK-like)"/>
    <property type="match status" value="1"/>
</dbReference>
<feature type="compositionally biased region" description="Basic and acidic residues" evidence="5">
    <location>
        <begin position="69"/>
        <end position="78"/>
    </location>
</feature>
<dbReference type="PANTHER" id="PTHR44329:SF288">
    <property type="entry name" value="MITOGEN-ACTIVATED PROTEIN KINASE KINASE KINASE 20"/>
    <property type="match status" value="1"/>
</dbReference>
<dbReference type="AlphaFoldDB" id="A0ABD3Q348"/>
<evidence type="ECO:0000256" key="2">
    <source>
        <dbReference type="ARBA" id="ARBA00022741"/>
    </source>
</evidence>
<dbReference type="PROSITE" id="PS50011">
    <property type="entry name" value="PROTEIN_KINASE_DOM"/>
    <property type="match status" value="1"/>
</dbReference>
<keyword evidence="3" id="KW-0418">Kinase</keyword>
<gene>
    <name evidence="7" type="ORF">HJC23_012926</name>
</gene>
<evidence type="ECO:0000313" key="8">
    <source>
        <dbReference type="Proteomes" id="UP001516023"/>
    </source>
</evidence>
<dbReference type="SMART" id="SM00220">
    <property type="entry name" value="S_TKc"/>
    <property type="match status" value="1"/>
</dbReference>
<feature type="compositionally biased region" description="Low complexity" evidence="5">
    <location>
        <begin position="242"/>
        <end position="266"/>
    </location>
</feature>
<keyword evidence="4" id="KW-0067">ATP-binding</keyword>
<reference evidence="7 8" key="1">
    <citation type="journal article" date="2020" name="G3 (Bethesda)">
        <title>Improved Reference Genome for Cyclotella cryptica CCMP332, a Model for Cell Wall Morphogenesis, Salinity Adaptation, and Lipid Production in Diatoms (Bacillariophyta).</title>
        <authorList>
            <person name="Roberts W.R."/>
            <person name="Downey K.M."/>
            <person name="Ruck E.C."/>
            <person name="Traller J.C."/>
            <person name="Alverson A.J."/>
        </authorList>
    </citation>
    <scope>NUCLEOTIDE SEQUENCE [LARGE SCALE GENOMIC DNA]</scope>
    <source>
        <strain evidence="7 8">CCMP332</strain>
    </source>
</reference>
<feature type="region of interest" description="Disordered" evidence="5">
    <location>
        <begin position="774"/>
        <end position="812"/>
    </location>
</feature>
<accession>A0ABD3Q348</accession>
<feature type="region of interest" description="Disordered" evidence="5">
    <location>
        <begin position="24"/>
        <end position="211"/>
    </location>
</feature>
<evidence type="ECO:0000259" key="6">
    <source>
        <dbReference type="PROSITE" id="PS50011"/>
    </source>
</evidence>
<keyword evidence="1" id="KW-0808">Transferase</keyword>
<dbReference type="GO" id="GO:0016301">
    <property type="term" value="F:kinase activity"/>
    <property type="evidence" value="ECO:0007669"/>
    <property type="project" value="UniProtKB-KW"/>
</dbReference>
<evidence type="ECO:0000256" key="4">
    <source>
        <dbReference type="ARBA" id="ARBA00022840"/>
    </source>
</evidence>
<dbReference type="InterPro" id="IPR000719">
    <property type="entry name" value="Prot_kinase_dom"/>
</dbReference>
<feature type="compositionally biased region" description="Basic residues" evidence="5">
    <location>
        <begin position="803"/>
        <end position="812"/>
    </location>
</feature>
<feature type="compositionally biased region" description="Basic and acidic residues" evidence="5">
    <location>
        <begin position="177"/>
        <end position="203"/>
    </location>
</feature>
<protein>
    <recommendedName>
        <fullName evidence="6">Protein kinase domain-containing protein</fullName>
    </recommendedName>
</protein>
<feature type="compositionally biased region" description="Low complexity" evidence="5">
    <location>
        <begin position="788"/>
        <end position="798"/>
    </location>
</feature>
<feature type="region of interest" description="Disordered" evidence="5">
    <location>
        <begin position="361"/>
        <end position="385"/>
    </location>
</feature>
<feature type="domain" description="Protein kinase" evidence="6">
    <location>
        <begin position="335"/>
        <end position="754"/>
    </location>
</feature>
<dbReference type="EMBL" id="JABMIG020000081">
    <property type="protein sequence ID" value="KAL3794389.1"/>
    <property type="molecule type" value="Genomic_DNA"/>
</dbReference>
<feature type="compositionally biased region" description="Polar residues" evidence="5">
    <location>
        <begin position="224"/>
        <end position="241"/>
    </location>
</feature>
<dbReference type="InterPro" id="IPR011009">
    <property type="entry name" value="Kinase-like_dom_sf"/>
</dbReference>
<evidence type="ECO:0000256" key="5">
    <source>
        <dbReference type="SAM" id="MobiDB-lite"/>
    </source>
</evidence>
<organism evidence="7 8">
    <name type="scientific">Cyclotella cryptica</name>
    <dbReference type="NCBI Taxonomy" id="29204"/>
    <lineage>
        <taxon>Eukaryota</taxon>
        <taxon>Sar</taxon>
        <taxon>Stramenopiles</taxon>
        <taxon>Ochrophyta</taxon>
        <taxon>Bacillariophyta</taxon>
        <taxon>Coscinodiscophyceae</taxon>
        <taxon>Thalassiosirophycidae</taxon>
        <taxon>Stephanodiscales</taxon>
        <taxon>Stephanodiscaceae</taxon>
        <taxon>Cyclotella</taxon>
    </lineage>
</organism>
<evidence type="ECO:0000313" key="7">
    <source>
        <dbReference type="EMBL" id="KAL3794389.1"/>
    </source>
</evidence>
<dbReference type="GO" id="GO:0005524">
    <property type="term" value="F:ATP binding"/>
    <property type="evidence" value="ECO:0007669"/>
    <property type="project" value="UniProtKB-KW"/>
</dbReference>
<comment type="caution">
    <text evidence="7">The sequence shown here is derived from an EMBL/GenBank/DDBJ whole genome shotgun (WGS) entry which is preliminary data.</text>
</comment>